<dbReference type="Pfam" id="PF04018">
    <property type="entry name" value="VCA0040-like"/>
    <property type="match status" value="1"/>
</dbReference>
<reference evidence="1" key="1">
    <citation type="submission" date="2018-06" db="EMBL/GenBank/DDBJ databases">
        <authorList>
            <person name="Zhirakovskaya E."/>
        </authorList>
    </citation>
    <scope>NUCLEOTIDE SEQUENCE</scope>
</reference>
<name>A0A3B0V8L2_9ZZZZ</name>
<dbReference type="PANTHER" id="PTHR37308:SF1">
    <property type="entry name" value="POLYPRENYL-PHOSPHATE TRANSPORTER"/>
    <property type="match status" value="1"/>
</dbReference>
<dbReference type="InterPro" id="IPR007163">
    <property type="entry name" value="VCA0040-like"/>
</dbReference>
<protein>
    <submittedName>
        <fullName evidence="1">Arginine/ornithine antiporter ArcD</fullName>
    </submittedName>
</protein>
<sequence>MGAADIVPGVSGGTIALLTGIYPRLINAITSVNINTLKLLSNGKFKQFWKAVDGNFILPLLIGIIAAFALLSHPIKYVMTNHPIATWSFFFGLIIASAILIIQHIPNKKTSNYFALIPGLALGFWIGSLTSIPFPSNEIAVFIAGMIAICAMILPGISGSFILLLLGMYEVLITAVATRHWTTLFIFIGGAILGLLIFSRVIKLVLDKFYNITLFFLSGLMLGSLTKLWPWKLEQHDIVQGQNHITNITNVLPANYPNAQTAIAIAMMVLAIILVFSVDYFGSKLNSPIKNPQ</sequence>
<dbReference type="AlphaFoldDB" id="A0A3B0V8L2"/>
<dbReference type="PANTHER" id="PTHR37308">
    <property type="entry name" value="INTEGRAL MEMBRANE PROTEIN"/>
    <property type="match status" value="1"/>
</dbReference>
<dbReference type="EMBL" id="UOEW01000252">
    <property type="protein sequence ID" value="VAW39988.1"/>
    <property type="molecule type" value="Genomic_DNA"/>
</dbReference>
<evidence type="ECO:0000313" key="1">
    <source>
        <dbReference type="EMBL" id="VAW39988.1"/>
    </source>
</evidence>
<gene>
    <name evidence="1" type="ORF">MNBD_GAMMA01-351</name>
</gene>
<proteinExistence type="predicted"/>
<accession>A0A3B0V8L2</accession>
<organism evidence="1">
    <name type="scientific">hydrothermal vent metagenome</name>
    <dbReference type="NCBI Taxonomy" id="652676"/>
    <lineage>
        <taxon>unclassified sequences</taxon>
        <taxon>metagenomes</taxon>
        <taxon>ecological metagenomes</taxon>
    </lineage>
</organism>